<dbReference type="GO" id="GO:0015190">
    <property type="term" value="F:L-leucine transmembrane transporter activity"/>
    <property type="evidence" value="ECO:0007669"/>
    <property type="project" value="TreeGrafter"/>
</dbReference>
<name>A0A4R5VXG6_9BACI</name>
<keyword evidence="4" id="KW-0997">Cell inner membrane</keyword>
<accession>A0A4R5VXG6</accession>
<evidence type="ECO:0000313" key="14">
    <source>
        <dbReference type="Proteomes" id="UP001178888"/>
    </source>
</evidence>
<dbReference type="Pfam" id="PF02653">
    <property type="entry name" value="BPD_transp_2"/>
    <property type="match status" value="1"/>
</dbReference>
<dbReference type="PANTHER" id="PTHR11795:SF371">
    <property type="entry name" value="HIGH-AFFINITY BRANCHED-CHAIN AMINO ACID TRANSPORT SYSTEM PERMEASE PROTEIN LIVH"/>
    <property type="match status" value="1"/>
</dbReference>
<dbReference type="GO" id="GO:0015192">
    <property type="term" value="F:L-phenylalanine transmembrane transporter activity"/>
    <property type="evidence" value="ECO:0007669"/>
    <property type="project" value="TreeGrafter"/>
</dbReference>
<evidence type="ECO:0000313" key="13">
    <source>
        <dbReference type="Proteomes" id="UP000295132"/>
    </source>
</evidence>
<dbReference type="AlphaFoldDB" id="A0A4R5VXG6"/>
<keyword evidence="2" id="KW-0813">Transport</keyword>
<dbReference type="GO" id="GO:0005304">
    <property type="term" value="F:L-valine transmembrane transporter activity"/>
    <property type="evidence" value="ECO:0007669"/>
    <property type="project" value="TreeGrafter"/>
</dbReference>
<organism evidence="12 13">
    <name type="scientific">Bacillus salipaludis</name>
    <dbReference type="NCBI Taxonomy" id="2547811"/>
    <lineage>
        <taxon>Bacteria</taxon>
        <taxon>Bacillati</taxon>
        <taxon>Bacillota</taxon>
        <taxon>Bacilli</taxon>
        <taxon>Bacillales</taxon>
        <taxon>Bacillaceae</taxon>
        <taxon>Bacillus</taxon>
    </lineage>
</organism>
<evidence type="ECO:0000256" key="1">
    <source>
        <dbReference type="ARBA" id="ARBA00004651"/>
    </source>
</evidence>
<keyword evidence="14" id="KW-1185">Reference proteome</keyword>
<sequence length="298" mass="31865">MDIFIQQCINAIIIGCFYSLIALGYTMVFGVIRLLNFAHGDIFMVGSFVGFTVLSFLTGMPSLLGLGLALLISMVVIGLFGVVVERIAYRPLFNASSRLAVLITAVGVSLFLQNGIMLTYGASFRVYPIHLSNKGFHILGANLSYMQLGIIIFSIFMMVALHIFIHKTLYGKAMRSIAIDSTATSLMGIAVHRVIAMTFFIGSSLAAAAGVMDGVYYGQINFLMGFIIGLKAFTAAVIGGIGSVKGAMLGGLLLGIVETIGTVYVGSAWKDVFAFGILILLLVFKPTGILGENEVERV</sequence>
<feature type="transmembrane region" description="Helical" evidence="10">
    <location>
        <begin position="143"/>
        <end position="165"/>
    </location>
</feature>
<comment type="caution">
    <text evidence="12">The sequence shown here is derived from an EMBL/GenBank/DDBJ whole genome shotgun (WGS) entry which is preliminary data.</text>
</comment>
<evidence type="ECO:0000256" key="8">
    <source>
        <dbReference type="ARBA" id="ARBA00023136"/>
    </source>
</evidence>
<protein>
    <submittedName>
        <fullName evidence="12">Branched-chain amino acid ABC transporter permease</fullName>
    </submittedName>
</protein>
<dbReference type="PANTHER" id="PTHR11795">
    <property type="entry name" value="BRANCHED-CHAIN AMINO ACID TRANSPORT SYSTEM PERMEASE PROTEIN LIVH"/>
    <property type="match status" value="1"/>
</dbReference>
<keyword evidence="7 10" id="KW-1133">Transmembrane helix</keyword>
<proteinExistence type="inferred from homology"/>
<evidence type="ECO:0000256" key="3">
    <source>
        <dbReference type="ARBA" id="ARBA00022475"/>
    </source>
</evidence>
<dbReference type="EMBL" id="SMYO01000003">
    <property type="protein sequence ID" value="TDK63091.1"/>
    <property type="molecule type" value="Genomic_DNA"/>
</dbReference>
<dbReference type="GO" id="GO:1903806">
    <property type="term" value="P:L-isoleucine import across plasma membrane"/>
    <property type="evidence" value="ECO:0007669"/>
    <property type="project" value="TreeGrafter"/>
</dbReference>
<gene>
    <name evidence="12" type="ORF">E2K98_06455</name>
    <name evidence="11" type="ORF">RCG21_14135</name>
</gene>
<keyword evidence="5 10" id="KW-0812">Transmembrane</keyword>
<comment type="subcellular location">
    <subcellularLocation>
        <location evidence="1">Cell membrane</location>
        <topology evidence="1">Multi-pass membrane protein</topology>
    </subcellularLocation>
</comment>
<evidence type="ECO:0000256" key="5">
    <source>
        <dbReference type="ARBA" id="ARBA00022692"/>
    </source>
</evidence>
<reference evidence="12 13" key="1">
    <citation type="submission" date="2019-03" db="EMBL/GenBank/DDBJ databases">
        <title>Bacillus niacini sp. nov. a Nicotinate-Metabolizing Mesophile Isolated from Soil.</title>
        <authorList>
            <person name="Zhang G."/>
        </authorList>
    </citation>
    <scope>NUCLEOTIDE SEQUENCE [LARGE SCALE GENOMIC DNA]</scope>
    <source>
        <strain evidence="12 13">WN066</strain>
    </source>
</reference>
<dbReference type="CDD" id="cd06582">
    <property type="entry name" value="TM_PBP1_LivH_like"/>
    <property type="match status" value="1"/>
</dbReference>
<evidence type="ECO:0000256" key="4">
    <source>
        <dbReference type="ARBA" id="ARBA00022519"/>
    </source>
</evidence>
<evidence type="ECO:0000256" key="2">
    <source>
        <dbReference type="ARBA" id="ARBA00022448"/>
    </source>
</evidence>
<evidence type="ECO:0000256" key="10">
    <source>
        <dbReference type="SAM" id="Phobius"/>
    </source>
</evidence>
<dbReference type="Proteomes" id="UP001178888">
    <property type="component" value="Unassembled WGS sequence"/>
</dbReference>
<comment type="similarity">
    <text evidence="9">Belongs to the binding-protein-dependent transport system permease family. LivHM subfamily.</text>
</comment>
<evidence type="ECO:0000256" key="6">
    <source>
        <dbReference type="ARBA" id="ARBA00022970"/>
    </source>
</evidence>
<feature type="transmembrane region" description="Helical" evidence="10">
    <location>
        <begin position="186"/>
        <end position="208"/>
    </location>
</feature>
<dbReference type="EMBL" id="JAVGVR010000001">
    <property type="protein sequence ID" value="MDQ6597484.1"/>
    <property type="molecule type" value="Genomic_DNA"/>
</dbReference>
<dbReference type="InterPro" id="IPR052157">
    <property type="entry name" value="BCAA_transport_permease"/>
</dbReference>
<feature type="transmembrane region" description="Helical" evidence="10">
    <location>
        <begin position="12"/>
        <end position="35"/>
    </location>
</feature>
<evidence type="ECO:0000256" key="9">
    <source>
        <dbReference type="ARBA" id="ARBA00037998"/>
    </source>
</evidence>
<feature type="transmembrane region" description="Helical" evidence="10">
    <location>
        <begin position="99"/>
        <end position="123"/>
    </location>
</feature>
<evidence type="ECO:0000256" key="7">
    <source>
        <dbReference type="ARBA" id="ARBA00022989"/>
    </source>
</evidence>
<dbReference type="GO" id="GO:0005886">
    <property type="term" value="C:plasma membrane"/>
    <property type="evidence" value="ECO:0007669"/>
    <property type="project" value="UniProtKB-SubCell"/>
</dbReference>
<feature type="transmembrane region" description="Helical" evidence="10">
    <location>
        <begin position="66"/>
        <end position="87"/>
    </location>
</feature>
<dbReference type="Proteomes" id="UP000295132">
    <property type="component" value="Unassembled WGS sequence"/>
</dbReference>
<dbReference type="RefSeq" id="WP_026575356.1">
    <property type="nucleotide sequence ID" value="NZ_JAVGVR010000001.1"/>
</dbReference>
<feature type="transmembrane region" description="Helical" evidence="10">
    <location>
        <begin position="220"/>
        <end position="241"/>
    </location>
</feature>
<feature type="transmembrane region" description="Helical" evidence="10">
    <location>
        <begin position="248"/>
        <end position="266"/>
    </location>
</feature>
<dbReference type="InterPro" id="IPR001851">
    <property type="entry name" value="ABC_transp_permease"/>
</dbReference>
<feature type="transmembrane region" description="Helical" evidence="10">
    <location>
        <begin position="272"/>
        <end position="291"/>
    </location>
</feature>
<keyword evidence="6" id="KW-0029">Amino-acid transport</keyword>
<keyword evidence="8 10" id="KW-0472">Membrane</keyword>
<dbReference type="GO" id="GO:0042941">
    <property type="term" value="P:D-alanine transmembrane transport"/>
    <property type="evidence" value="ECO:0007669"/>
    <property type="project" value="TreeGrafter"/>
</dbReference>
<dbReference type="GO" id="GO:0015188">
    <property type="term" value="F:L-isoleucine transmembrane transporter activity"/>
    <property type="evidence" value="ECO:0007669"/>
    <property type="project" value="TreeGrafter"/>
</dbReference>
<dbReference type="GO" id="GO:0015808">
    <property type="term" value="P:L-alanine transport"/>
    <property type="evidence" value="ECO:0007669"/>
    <property type="project" value="TreeGrafter"/>
</dbReference>
<evidence type="ECO:0000313" key="12">
    <source>
        <dbReference type="EMBL" id="TDK63091.1"/>
    </source>
</evidence>
<reference evidence="11" key="2">
    <citation type="submission" date="2023-08" db="EMBL/GenBank/DDBJ databases">
        <title>Nitrogen cycling bacteria in agricultural field soils.</title>
        <authorList>
            <person name="Jang J."/>
        </authorList>
    </citation>
    <scope>NUCLEOTIDE SEQUENCE</scope>
    <source>
        <strain evidence="11">PS3-36</strain>
    </source>
</reference>
<evidence type="ECO:0000313" key="11">
    <source>
        <dbReference type="EMBL" id="MDQ6597484.1"/>
    </source>
</evidence>
<keyword evidence="3" id="KW-1003">Cell membrane</keyword>